<dbReference type="Pfam" id="PF02645">
    <property type="entry name" value="DegV"/>
    <property type="match status" value="1"/>
</dbReference>
<evidence type="ECO:0000256" key="3">
    <source>
        <dbReference type="SAM" id="Phobius"/>
    </source>
</evidence>
<dbReference type="AlphaFoldDB" id="A0A931AZH3"/>
<proteinExistence type="predicted"/>
<dbReference type="PANTHER" id="PTHR33434">
    <property type="entry name" value="DEGV DOMAIN-CONTAINING PROTEIN DR_1986-RELATED"/>
    <property type="match status" value="1"/>
</dbReference>
<dbReference type="SUPFAM" id="SSF82549">
    <property type="entry name" value="DAK1/DegV-like"/>
    <property type="match status" value="1"/>
</dbReference>
<comment type="caution">
    <text evidence="4">The sequence shown here is derived from an EMBL/GenBank/DDBJ whole genome shotgun (WGS) entry which is preliminary data.</text>
</comment>
<accession>A0A931AZH3</accession>
<feature type="transmembrane region" description="Helical" evidence="3">
    <location>
        <begin position="256"/>
        <end position="279"/>
    </location>
</feature>
<keyword evidence="3" id="KW-0812">Transmembrane</keyword>
<evidence type="ECO:0000313" key="5">
    <source>
        <dbReference type="Proteomes" id="UP000621436"/>
    </source>
</evidence>
<evidence type="ECO:0000256" key="1">
    <source>
        <dbReference type="ARBA" id="ARBA00003238"/>
    </source>
</evidence>
<dbReference type="InterPro" id="IPR003797">
    <property type="entry name" value="DegV"/>
</dbReference>
<protein>
    <submittedName>
        <fullName evidence="4">DegV family protein</fullName>
    </submittedName>
</protein>
<sequence>MNTEIVIDSACDLPAEMKEKYKVLPFRIIINEKEYRAGKDIDIQQVYEHIKKKNYPKTAQVSPNDYKETFTELAKNKKNCIYIAFSAAMSGSFQTAKLMASEVKNEYPDFNIEIIDSKAGSTALGLLVNHTKKLLDNGLPLKKVAQIIRTERENLIHLFSLDNLTTLQRGGRLSKGKAFIGNILNIKPILEVVDGEIVLSKKVRGQQRMLKTLITEMENKGQDLSNQIIGISHADDEELALKLKDKIKDKYNPDGFLINMISPVLGAHLGIGGIGIFFFCKPPEINPG</sequence>
<dbReference type="InterPro" id="IPR043168">
    <property type="entry name" value="DegV_C"/>
</dbReference>
<organism evidence="4 5">
    <name type="scientific">Halonatronomonas betaini</name>
    <dbReference type="NCBI Taxonomy" id="2778430"/>
    <lineage>
        <taxon>Bacteria</taxon>
        <taxon>Bacillati</taxon>
        <taxon>Bacillota</taxon>
        <taxon>Clostridia</taxon>
        <taxon>Halanaerobiales</taxon>
        <taxon>Halarsenatibacteraceae</taxon>
        <taxon>Halonatronomonas</taxon>
    </lineage>
</organism>
<keyword evidence="3" id="KW-1133">Transmembrane helix</keyword>
<reference evidence="4" key="1">
    <citation type="submission" date="2020-11" db="EMBL/GenBank/DDBJ databases">
        <title>Halonatronomonas betainensis gen. nov., sp. nov. a novel haloalkaliphilic representative of the family Halanaerobiacae capable of betaine degradation.</title>
        <authorList>
            <person name="Boltyanskaya Y."/>
            <person name="Kevbrin V."/>
            <person name="Detkova E."/>
            <person name="Grouzdev D.S."/>
            <person name="Koziaeva V."/>
            <person name="Zhilina T."/>
        </authorList>
    </citation>
    <scope>NUCLEOTIDE SEQUENCE</scope>
    <source>
        <strain evidence="4">Z-7014</strain>
    </source>
</reference>
<keyword evidence="2" id="KW-0446">Lipid-binding</keyword>
<dbReference type="Proteomes" id="UP000621436">
    <property type="component" value="Unassembled WGS sequence"/>
</dbReference>
<dbReference type="GO" id="GO:0008289">
    <property type="term" value="F:lipid binding"/>
    <property type="evidence" value="ECO:0007669"/>
    <property type="project" value="UniProtKB-KW"/>
</dbReference>
<dbReference type="InterPro" id="IPR050270">
    <property type="entry name" value="DegV_domain_contain"/>
</dbReference>
<dbReference type="EMBL" id="JADPIE010000006">
    <property type="protein sequence ID" value="MBF8437618.1"/>
    <property type="molecule type" value="Genomic_DNA"/>
</dbReference>
<dbReference type="Gene3D" id="3.30.1180.10">
    <property type="match status" value="1"/>
</dbReference>
<dbReference type="PANTHER" id="PTHR33434:SF3">
    <property type="entry name" value="DEGV DOMAIN-CONTAINING PROTEIN YITS"/>
    <property type="match status" value="1"/>
</dbReference>
<evidence type="ECO:0000256" key="2">
    <source>
        <dbReference type="ARBA" id="ARBA00023121"/>
    </source>
</evidence>
<evidence type="ECO:0000313" key="4">
    <source>
        <dbReference type="EMBL" id="MBF8437618.1"/>
    </source>
</evidence>
<gene>
    <name evidence="4" type="ORF">I0Q91_11030</name>
</gene>
<dbReference type="PROSITE" id="PS51482">
    <property type="entry name" value="DEGV"/>
    <property type="match status" value="1"/>
</dbReference>
<dbReference type="NCBIfam" id="TIGR00762">
    <property type="entry name" value="DegV"/>
    <property type="match status" value="1"/>
</dbReference>
<keyword evidence="3" id="KW-0472">Membrane</keyword>
<keyword evidence="5" id="KW-1185">Reference proteome</keyword>
<comment type="function">
    <text evidence="1">May bind long-chain fatty acids, such as palmitate, and may play a role in lipid transport or fatty acid metabolism.</text>
</comment>
<dbReference type="RefSeq" id="WP_270454611.1">
    <property type="nucleotide sequence ID" value="NZ_JADPIE010000006.1"/>
</dbReference>
<name>A0A931AZH3_9FIRM</name>
<dbReference type="Gene3D" id="3.40.50.10170">
    <property type="match status" value="1"/>
</dbReference>